<dbReference type="Proteomes" id="UP001108027">
    <property type="component" value="Unassembled WGS sequence"/>
</dbReference>
<dbReference type="EMBL" id="JAJGNA010000007">
    <property type="protein sequence ID" value="MCC4308499.1"/>
    <property type="molecule type" value="Genomic_DNA"/>
</dbReference>
<accession>A0A9Q3UN40</accession>
<dbReference type="CDD" id="cd00600">
    <property type="entry name" value="Sm_like"/>
    <property type="match status" value="1"/>
</dbReference>
<evidence type="ECO:0000313" key="4">
    <source>
        <dbReference type="Proteomes" id="UP001108027"/>
    </source>
</evidence>
<evidence type="ECO:0000256" key="1">
    <source>
        <dbReference type="SAM" id="MobiDB-lite"/>
    </source>
</evidence>
<keyword evidence="2" id="KW-0472">Membrane</keyword>
<evidence type="ECO:0000256" key="2">
    <source>
        <dbReference type="SAM" id="Phobius"/>
    </source>
</evidence>
<evidence type="ECO:0000313" key="3">
    <source>
        <dbReference type="EMBL" id="MCC4308499.1"/>
    </source>
</evidence>
<feature type="region of interest" description="Disordered" evidence="1">
    <location>
        <begin position="335"/>
        <end position="358"/>
    </location>
</feature>
<feature type="compositionally biased region" description="Low complexity" evidence="1">
    <location>
        <begin position="343"/>
        <end position="354"/>
    </location>
</feature>
<name>A0A9Q3UN40_9GAMM</name>
<sequence length="520" mass="55436">MSEWLIVAGVSLLIIATAGLVRRAASRGHSTLLFLLPLAGWRQVQAHWESYGPLALLRVLGLVCLLTGAGLFYLQREVLTPAVAPGQVLRGAKDAPASAFVHSPEASLLIARGEGRPLSGRLHGTGLDPAARVTLINGVLSVQEGEGFLPERSLSLLLGWRAEDIDERRTLLVDPGQTDGPAVHLSWTPEGGRYPETRIFHGGYRLELALAPLGEGRFSGTLQLLLPDAGKSYLVGNFTAHADHLRYRDGAVDLFFDHPDTLAWVARQYLRTQYPDGAVESVVVENVNLRRADGHGQVQARVALRDGTVERLGMTLEEGPAGWAVTPGTLDRQVLDDQGGDAGEPAAAGAASPDRPAPRVERSLARFDELAAHVGEPVTVVEAGGQTHQGQLIRVGADRLWLSRRIGAGQVELTLAASRVAAVRLADGTRLLPPGDGPAADGGKLDERAPAAAPAGPATLAGAEQWIGRRVTVTLTSGERRQGVLRALDQRRLTLAVPMGAGSMEYFFPIEDIETLKETP</sequence>
<feature type="compositionally biased region" description="Low complexity" evidence="1">
    <location>
        <begin position="433"/>
        <end position="442"/>
    </location>
</feature>
<organism evidence="3 4">
    <name type="scientific">Alloalcanivorax marinus</name>
    <dbReference type="NCBI Taxonomy" id="1177169"/>
    <lineage>
        <taxon>Bacteria</taxon>
        <taxon>Pseudomonadati</taxon>
        <taxon>Pseudomonadota</taxon>
        <taxon>Gammaproteobacteria</taxon>
        <taxon>Oceanospirillales</taxon>
        <taxon>Alcanivoracaceae</taxon>
        <taxon>Alloalcanivorax</taxon>
    </lineage>
</organism>
<reference evidence="3" key="1">
    <citation type="submission" date="2021-10" db="EMBL/GenBank/DDBJ databases">
        <title>The diversity and Nitrogen Metabolism of Culturable Nitrate-Utilizing Bacteria Within the Oxygen Minimum Zone of the Changjiang (Yangtze River)Estuary.</title>
        <authorList>
            <person name="Zhang D."/>
            <person name="Zheng J."/>
            <person name="Liu S."/>
            <person name="He W."/>
        </authorList>
    </citation>
    <scope>NUCLEOTIDE SEQUENCE</scope>
    <source>
        <strain evidence="3">FXH-223</strain>
    </source>
</reference>
<protein>
    <submittedName>
        <fullName evidence="3">Uncharacterized protein</fullName>
    </submittedName>
</protein>
<feature type="region of interest" description="Disordered" evidence="1">
    <location>
        <begin position="433"/>
        <end position="455"/>
    </location>
</feature>
<keyword evidence="2" id="KW-0812">Transmembrane</keyword>
<dbReference type="RefSeq" id="WP_228233681.1">
    <property type="nucleotide sequence ID" value="NZ_JAJGNA010000007.1"/>
</dbReference>
<comment type="caution">
    <text evidence="3">The sequence shown here is derived from an EMBL/GenBank/DDBJ whole genome shotgun (WGS) entry which is preliminary data.</text>
</comment>
<keyword evidence="4" id="KW-1185">Reference proteome</keyword>
<feature type="transmembrane region" description="Helical" evidence="2">
    <location>
        <begin position="55"/>
        <end position="74"/>
    </location>
</feature>
<gene>
    <name evidence="3" type="ORF">LL252_07915</name>
</gene>
<keyword evidence="2" id="KW-1133">Transmembrane helix</keyword>
<proteinExistence type="predicted"/>
<dbReference type="AlphaFoldDB" id="A0A9Q3UN40"/>